<reference evidence="2" key="2">
    <citation type="journal article" date="2015" name="Data Brief">
        <title>Shoot transcriptome of the giant reed, Arundo donax.</title>
        <authorList>
            <person name="Barrero R.A."/>
            <person name="Guerrero F.D."/>
            <person name="Moolhuijzen P."/>
            <person name="Goolsby J.A."/>
            <person name="Tidwell J."/>
            <person name="Bellgard S.E."/>
            <person name="Bellgard M.I."/>
        </authorList>
    </citation>
    <scope>NUCLEOTIDE SEQUENCE</scope>
    <source>
        <tissue evidence="2">Shoot tissue taken approximately 20 cm above the soil surface</tissue>
    </source>
</reference>
<evidence type="ECO:0000313" key="2">
    <source>
        <dbReference type="EMBL" id="JAD74350.1"/>
    </source>
</evidence>
<dbReference type="EMBL" id="GBRH01223545">
    <property type="protein sequence ID" value="JAD74350.1"/>
    <property type="molecule type" value="Transcribed_RNA"/>
</dbReference>
<reference evidence="2" key="1">
    <citation type="submission" date="2014-09" db="EMBL/GenBank/DDBJ databases">
        <authorList>
            <person name="Magalhaes I.L.F."/>
            <person name="Oliveira U."/>
            <person name="Santos F.R."/>
            <person name="Vidigal T.H.D.A."/>
            <person name="Brescovit A.D."/>
            <person name="Santos A.J."/>
        </authorList>
    </citation>
    <scope>NUCLEOTIDE SEQUENCE</scope>
    <source>
        <tissue evidence="2">Shoot tissue taken approximately 20 cm above the soil surface</tissue>
    </source>
</reference>
<sequence>MDQSCRDNCSFEWDISLVVIAQISLNNAPSVRVNSMGVNQREKKSLRTQPLIDGNLGHQGTT</sequence>
<feature type="region of interest" description="Disordered" evidence="1">
    <location>
        <begin position="35"/>
        <end position="62"/>
    </location>
</feature>
<dbReference type="AlphaFoldDB" id="A0A0A9CLT1"/>
<organism evidence="2">
    <name type="scientific">Arundo donax</name>
    <name type="common">Giant reed</name>
    <name type="synonym">Donax arundinaceus</name>
    <dbReference type="NCBI Taxonomy" id="35708"/>
    <lineage>
        <taxon>Eukaryota</taxon>
        <taxon>Viridiplantae</taxon>
        <taxon>Streptophyta</taxon>
        <taxon>Embryophyta</taxon>
        <taxon>Tracheophyta</taxon>
        <taxon>Spermatophyta</taxon>
        <taxon>Magnoliopsida</taxon>
        <taxon>Liliopsida</taxon>
        <taxon>Poales</taxon>
        <taxon>Poaceae</taxon>
        <taxon>PACMAD clade</taxon>
        <taxon>Arundinoideae</taxon>
        <taxon>Arundineae</taxon>
        <taxon>Arundo</taxon>
    </lineage>
</organism>
<protein>
    <submittedName>
        <fullName evidence="2">Uncharacterized protein</fullName>
    </submittedName>
</protein>
<accession>A0A0A9CLT1</accession>
<name>A0A0A9CLT1_ARUDO</name>
<proteinExistence type="predicted"/>
<evidence type="ECO:0000256" key="1">
    <source>
        <dbReference type="SAM" id="MobiDB-lite"/>
    </source>
</evidence>